<keyword evidence="2 8" id="KW-1277">Toxin-antitoxin system</keyword>
<keyword evidence="5 8" id="KW-0378">Hydrolase</keyword>
<organism evidence="10 11">
    <name type="scientific">Parvibium lacunae</name>
    <dbReference type="NCBI Taxonomy" id="1888893"/>
    <lineage>
        <taxon>Bacteria</taxon>
        <taxon>Pseudomonadati</taxon>
        <taxon>Pseudomonadota</taxon>
        <taxon>Betaproteobacteria</taxon>
        <taxon>Burkholderiales</taxon>
        <taxon>Alcaligenaceae</taxon>
        <taxon>Parvibium</taxon>
    </lineage>
</organism>
<keyword evidence="11" id="KW-1185">Reference proteome</keyword>
<evidence type="ECO:0000256" key="3">
    <source>
        <dbReference type="ARBA" id="ARBA00022722"/>
    </source>
</evidence>
<evidence type="ECO:0000256" key="7">
    <source>
        <dbReference type="ARBA" id="ARBA00038093"/>
    </source>
</evidence>
<dbReference type="Pfam" id="PF01850">
    <property type="entry name" value="PIN"/>
    <property type="match status" value="1"/>
</dbReference>
<keyword evidence="8" id="KW-0800">Toxin</keyword>
<evidence type="ECO:0000256" key="4">
    <source>
        <dbReference type="ARBA" id="ARBA00022723"/>
    </source>
</evidence>
<dbReference type="GO" id="GO:0000287">
    <property type="term" value="F:magnesium ion binding"/>
    <property type="evidence" value="ECO:0007669"/>
    <property type="project" value="UniProtKB-UniRule"/>
</dbReference>
<comment type="similarity">
    <text evidence="7 8">Belongs to the PINc/VapC protein family.</text>
</comment>
<dbReference type="PANTHER" id="PTHR33653:SF1">
    <property type="entry name" value="RIBONUCLEASE VAPC2"/>
    <property type="match status" value="1"/>
</dbReference>
<dbReference type="AlphaFoldDB" id="A0A368L5D8"/>
<dbReference type="GO" id="GO:0016787">
    <property type="term" value="F:hydrolase activity"/>
    <property type="evidence" value="ECO:0007669"/>
    <property type="project" value="UniProtKB-KW"/>
</dbReference>
<evidence type="ECO:0000259" key="9">
    <source>
        <dbReference type="Pfam" id="PF01850"/>
    </source>
</evidence>
<dbReference type="InterPro" id="IPR029060">
    <property type="entry name" value="PIN-like_dom_sf"/>
</dbReference>
<evidence type="ECO:0000256" key="5">
    <source>
        <dbReference type="ARBA" id="ARBA00022801"/>
    </source>
</evidence>
<dbReference type="HAMAP" id="MF_00265">
    <property type="entry name" value="VapC_Nob1"/>
    <property type="match status" value="1"/>
</dbReference>
<evidence type="ECO:0000256" key="8">
    <source>
        <dbReference type="HAMAP-Rule" id="MF_00265"/>
    </source>
</evidence>
<accession>A0A368L5D8</accession>
<keyword evidence="3 8" id="KW-0540">Nuclease</keyword>
<feature type="binding site" evidence="8">
    <location>
        <position position="129"/>
    </location>
    <ligand>
        <name>Mg(2+)</name>
        <dbReference type="ChEBI" id="CHEBI:18420"/>
    </ligand>
</feature>
<dbReference type="EMBL" id="QPGB01000002">
    <property type="protein sequence ID" value="RCS58632.1"/>
    <property type="molecule type" value="Genomic_DNA"/>
</dbReference>
<keyword evidence="6 8" id="KW-0460">Magnesium</keyword>
<comment type="cofactor">
    <cofactor evidence="1 8">
        <name>Mg(2+)</name>
        <dbReference type="ChEBI" id="CHEBI:18420"/>
    </cofactor>
</comment>
<dbReference type="RefSeq" id="WP_114402717.1">
    <property type="nucleotide sequence ID" value="NZ_QPGB01000002.1"/>
</dbReference>
<sequence>MPASRALPKTNKARAVRESQATYLSSEPPKQLRYLLDTNICIYIAKHAPVSVRERFAEHTAAELAMSVITYGELCFGVQKSVAKSKAQHLLAQLNQTIEVCPLPDHAGEHYGDIRAHLEKKGQVIGNNDLWIAAHARANGWILVTNNEKEFKRVPKLQIENWV</sequence>
<feature type="domain" description="PIN" evidence="9">
    <location>
        <begin position="34"/>
        <end position="156"/>
    </location>
</feature>
<dbReference type="InterPro" id="IPR050556">
    <property type="entry name" value="Type_II_TA_system_RNase"/>
</dbReference>
<dbReference type="InterPro" id="IPR002716">
    <property type="entry name" value="PIN_dom"/>
</dbReference>
<dbReference type="GO" id="GO:0090729">
    <property type="term" value="F:toxin activity"/>
    <property type="evidence" value="ECO:0007669"/>
    <property type="project" value="UniProtKB-KW"/>
</dbReference>
<comment type="caution">
    <text evidence="10">The sequence shown here is derived from an EMBL/GenBank/DDBJ whole genome shotgun (WGS) entry which is preliminary data.</text>
</comment>
<dbReference type="CDD" id="cd18735">
    <property type="entry name" value="PIN_HiVapC1-like"/>
    <property type="match status" value="1"/>
</dbReference>
<evidence type="ECO:0000256" key="6">
    <source>
        <dbReference type="ARBA" id="ARBA00022842"/>
    </source>
</evidence>
<comment type="function">
    <text evidence="8">Toxic component of a toxin-antitoxin (TA) system. An RNase.</text>
</comment>
<protein>
    <recommendedName>
        <fullName evidence="8">Ribonuclease VapC</fullName>
        <shortName evidence="8">RNase VapC</shortName>
        <ecNumber evidence="8">3.1.-.-</ecNumber>
    </recommendedName>
    <alternativeName>
        <fullName evidence="8">Toxin VapC</fullName>
    </alternativeName>
</protein>
<dbReference type="Gene3D" id="3.40.50.1010">
    <property type="entry name" value="5'-nuclease"/>
    <property type="match status" value="1"/>
</dbReference>
<evidence type="ECO:0000256" key="1">
    <source>
        <dbReference type="ARBA" id="ARBA00001946"/>
    </source>
</evidence>
<name>A0A368L5D8_9BURK</name>
<evidence type="ECO:0000313" key="11">
    <source>
        <dbReference type="Proteomes" id="UP000252357"/>
    </source>
</evidence>
<gene>
    <name evidence="8" type="primary">vapC</name>
    <name evidence="10" type="ORF">DU000_07480</name>
</gene>
<dbReference type="PANTHER" id="PTHR33653">
    <property type="entry name" value="RIBONUCLEASE VAPC2"/>
    <property type="match status" value="1"/>
</dbReference>
<feature type="binding site" evidence="8">
    <location>
        <position position="37"/>
    </location>
    <ligand>
        <name>Mg(2+)</name>
        <dbReference type="ChEBI" id="CHEBI:18420"/>
    </ligand>
</feature>
<dbReference type="InterPro" id="IPR022907">
    <property type="entry name" value="VapC_family"/>
</dbReference>
<dbReference type="GO" id="GO:0004540">
    <property type="term" value="F:RNA nuclease activity"/>
    <property type="evidence" value="ECO:0007669"/>
    <property type="project" value="InterPro"/>
</dbReference>
<dbReference type="EC" id="3.1.-.-" evidence="8"/>
<dbReference type="OrthoDB" id="9796690at2"/>
<proteinExistence type="inferred from homology"/>
<evidence type="ECO:0000313" key="10">
    <source>
        <dbReference type="EMBL" id="RCS58632.1"/>
    </source>
</evidence>
<keyword evidence="4 8" id="KW-0479">Metal-binding</keyword>
<dbReference type="Proteomes" id="UP000252357">
    <property type="component" value="Unassembled WGS sequence"/>
</dbReference>
<dbReference type="SUPFAM" id="SSF88723">
    <property type="entry name" value="PIN domain-like"/>
    <property type="match status" value="1"/>
</dbReference>
<evidence type="ECO:0000256" key="2">
    <source>
        <dbReference type="ARBA" id="ARBA00022649"/>
    </source>
</evidence>
<reference evidence="10 11" key="1">
    <citation type="journal article" date="2018" name="Int. J. Syst. Evol. Microbiol.">
        <title>Parvibium lacunae gen. nov., sp. nov., a new member of the family Alcaligenaceae isolated from a freshwater pond.</title>
        <authorList>
            <person name="Chen W.M."/>
            <person name="Xie P.B."/>
            <person name="Hsu M.Y."/>
            <person name="Sheu S.Y."/>
        </authorList>
    </citation>
    <scope>NUCLEOTIDE SEQUENCE [LARGE SCALE GENOMIC DNA]</scope>
    <source>
        <strain evidence="10 11">KMB9</strain>
    </source>
</reference>